<dbReference type="PANTHER" id="PTHR46889:SF4">
    <property type="entry name" value="TRANSPOSASE INSO FOR INSERTION SEQUENCE ELEMENT IS911B-RELATED"/>
    <property type="match status" value="1"/>
</dbReference>
<dbReference type="NCBIfam" id="NF033516">
    <property type="entry name" value="transpos_IS3"/>
    <property type="match status" value="1"/>
</dbReference>
<evidence type="ECO:0000313" key="3">
    <source>
        <dbReference type="Proteomes" id="UP000028931"/>
    </source>
</evidence>
<dbReference type="PANTHER" id="PTHR46889">
    <property type="entry name" value="TRANSPOSASE INSF FOR INSERTION SEQUENCE IS3B-RELATED"/>
    <property type="match status" value="1"/>
</dbReference>
<dbReference type="Proteomes" id="UP000028931">
    <property type="component" value="Chromosome"/>
</dbReference>
<dbReference type="InterPro" id="IPR025948">
    <property type="entry name" value="HTH-like_dom"/>
</dbReference>
<dbReference type="Pfam" id="PF13276">
    <property type="entry name" value="HTH_21"/>
    <property type="match status" value="1"/>
</dbReference>
<dbReference type="Gene3D" id="3.30.420.10">
    <property type="entry name" value="Ribonuclease H-like superfamily/Ribonuclease H"/>
    <property type="match status" value="1"/>
</dbReference>
<gene>
    <name evidence="2" type="ORF">PSAKL28_24910</name>
</gene>
<dbReference type="GO" id="GO:0015074">
    <property type="term" value="P:DNA integration"/>
    <property type="evidence" value="ECO:0007669"/>
    <property type="project" value="InterPro"/>
</dbReference>
<dbReference type="HOGENOM" id="CLU_027402_4_2_6"/>
<dbReference type="PROSITE" id="PS50994">
    <property type="entry name" value="INTEGRASE"/>
    <property type="match status" value="1"/>
</dbReference>
<dbReference type="Pfam" id="PF00665">
    <property type="entry name" value="rve"/>
    <property type="match status" value="1"/>
</dbReference>
<sequence>MLCSVFEVTRSCYYTYCRKRRFPDVERLVLRSRVNELFTQSRSAAGSRSIMLMMRENGIAIGRFKVRKLMSEMKLISKQPGSHAYKKATVERPDIPNVLDREFTVSAPNEVWCGDITYIWAQGCWHYLAAVIDLFARRVVGWAFSSKPDADLVIKALDMAYEQRGRPQNVLFHSDQGSQYGSRSFRQRLWRYRFKQSMSRRGNCHDNTPMERLFRSLKTEWVPTVGYMSASLAQQDIGRFLMQRYNWQRPHQFNSGLAPAVAEEKLNAVSGTS</sequence>
<protein>
    <submittedName>
        <fullName evidence="2">ISPsy24, transposase OrfB</fullName>
    </submittedName>
</protein>
<dbReference type="InterPro" id="IPR048020">
    <property type="entry name" value="Transpos_IS3"/>
</dbReference>
<dbReference type="KEGG" id="palk:PSAKL28_24910"/>
<accession>A0A077FCX8</accession>
<dbReference type="InterPro" id="IPR050900">
    <property type="entry name" value="Transposase_IS3/IS150/IS904"/>
</dbReference>
<proteinExistence type="predicted"/>
<reference evidence="2 3" key="1">
    <citation type="submission" date="2014-07" db="EMBL/GenBank/DDBJ databases">
        <authorList>
            <person name="Lee K."/>
            <person name="Lim J.Y."/>
            <person name="Hwang I."/>
        </authorList>
    </citation>
    <scope>NUCLEOTIDE SEQUENCE [LARGE SCALE GENOMIC DNA]</scope>
    <source>
        <strain evidence="2 3">KL28</strain>
    </source>
</reference>
<dbReference type="eggNOG" id="COG2801">
    <property type="taxonomic scope" value="Bacteria"/>
</dbReference>
<evidence type="ECO:0000259" key="1">
    <source>
        <dbReference type="PROSITE" id="PS50994"/>
    </source>
</evidence>
<dbReference type="InterPro" id="IPR036397">
    <property type="entry name" value="RNaseH_sf"/>
</dbReference>
<dbReference type="EMBL" id="CP009048">
    <property type="protein sequence ID" value="AIL61699.1"/>
    <property type="molecule type" value="Genomic_DNA"/>
</dbReference>
<organism evidence="2 3">
    <name type="scientific">Pseudomonas alkylphenolica</name>
    <dbReference type="NCBI Taxonomy" id="237609"/>
    <lineage>
        <taxon>Bacteria</taxon>
        <taxon>Pseudomonadati</taxon>
        <taxon>Pseudomonadota</taxon>
        <taxon>Gammaproteobacteria</taxon>
        <taxon>Pseudomonadales</taxon>
        <taxon>Pseudomonadaceae</taxon>
        <taxon>Pseudomonas</taxon>
    </lineage>
</organism>
<name>A0A077FCX8_9PSED</name>
<dbReference type="GO" id="GO:0003676">
    <property type="term" value="F:nucleic acid binding"/>
    <property type="evidence" value="ECO:0007669"/>
    <property type="project" value="InterPro"/>
</dbReference>
<dbReference type="AlphaFoldDB" id="A0A077FCX8"/>
<dbReference type="SUPFAM" id="SSF53098">
    <property type="entry name" value="Ribonuclease H-like"/>
    <property type="match status" value="1"/>
</dbReference>
<evidence type="ECO:0000313" key="2">
    <source>
        <dbReference type="EMBL" id="AIL61699.1"/>
    </source>
</evidence>
<dbReference type="InterPro" id="IPR001584">
    <property type="entry name" value="Integrase_cat-core"/>
</dbReference>
<dbReference type="InterPro" id="IPR012337">
    <property type="entry name" value="RNaseH-like_sf"/>
</dbReference>
<feature type="domain" description="Integrase catalytic" evidence="1">
    <location>
        <begin position="104"/>
        <end position="267"/>
    </location>
</feature>